<dbReference type="GO" id="GO:0016818">
    <property type="term" value="F:hydrolase activity, acting on acid anhydrides, in phosphorus-containing anhydrides"/>
    <property type="evidence" value="ECO:0007669"/>
    <property type="project" value="InterPro"/>
</dbReference>
<dbReference type="InterPro" id="IPR006555">
    <property type="entry name" value="ATP-dep_Helicase_C"/>
</dbReference>
<protein>
    <recommendedName>
        <fullName evidence="1">ATP-dependent helicase C-terminal domain-containing protein</fullName>
    </recommendedName>
</protein>
<name>A0A382MK10_9ZZZZ</name>
<dbReference type="GO" id="GO:0003676">
    <property type="term" value="F:nucleic acid binding"/>
    <property type="evidence" value="ECO:0007669"/>
    <property type="project" value="InterPro"/>
</dbReference>
<dbReference type="Pfam" id="PF13307">
    <property type="entry name" value="Helicase_C_2"/>
    <property type="match status" value="1"/>
</dbReference>
<gene>
    <name evidence="2" type="ORF">METZ01_LOCUS302033</name>
</gene>
<dbReference type="SMART" id="SM00491">
    <property type="entry name" value="HELICc2"/>
    <property type="match status" value="1"/>
</dbReference>
<evidence type="ECO:0000259" key="1">
    <source>
        <dbReference type="SMART" id="SM00491"/>
    </source>
</evidence>
<reference evidence="2" key="1">
    <citation type="submission" date="2018-05" db="EMBL/GenBank/DDBJ databases">
        <authorList>
            <person name="Lanie J.A."/>
            <person name="Ng W.-L."/>
            <person name="Kazmierczak K.M."/>
            <person name="Andrzejewski T.M."/>
            <person name="Davidsen T.M."/>
            <person name="Wayne K.J."/>
            <person name="Tettelin H."/>
            <person name="Glass J.I."/>
            <person name="Rusch D."/>
            <person name="Podicherti R."/>
            <person name="Tsui H.-C.T."/>
            <person name="Winkler M.E."/>
        </authorList>
    </citation>
    <scope>NUCLEOTIDE SEQUENCE</scope>
</reference>
<accession>A0A382MK10</accession>
<dbReference type="GO" id="GO:0006139">
    <property type="term" value="P:nucleobase-containing compound metabolic process"/>
    <property type="evidence" value="ECO:0007669"/>
    <property type="project" value="InterPro"/>
</dbReference>
<proteinExistence type="predicted"/>
<sequence>SRLEAVSQSLRRRRLDLIQPWQSMLESLSFEEPEALIDRFVIERSRGRETDVGMYRNWIDPLIPFAEFVVQPADGALITSATLRDGTGDVEKDWSAAEKRVGTHHLLGSSAVRAVVPSPFDYRAATRVMVVNDVDRNDVNQIARAMLKLFTAAGGGALGLFTAIWRLREVAAWMVAPLEEAGLNLLAQHVDGLDVSTLVEIFRSERDSCLLGTDALRDGIDVPGASLRMVVFDRVPWPRSDILHRVRRRNFGGSSYDDMLVRMKLKQAYGRLIRRGDDFGVFVILDAATPSRLLGAFPEDVTVSRVGLEEAVAESRTFIGSKMLV</sequence>
<dbReference type="AlphaFoldDB" id="A0A382MK10"/>
<organism evidence="2">
    <name type="scientific">marine metagenome</name>
    <dbReference type="NCBI Taxonomy" id="408172"/>
    <lineage>
        <taxon>unclassified sequences</taxon>
        <taxon>metagenomes</taxon>
        <taxon>ecological metagenomes</taxon>
    </lineage>
</organism>
<evidence type="ECO:0000313" key="2">
    <source>
        <dbReference type="EMBL" id="SVC49179.1"/>
    </source>
</evidence>
<dbReference type="EMBL" id="UINC01094166">
    <property type="protein sequence ID" value="SVC49179.1"/>
    <property type="molecule type" value="Genomic_DNA"/>
</dbReference>
<feature type="non-terminal residue" evidence="2">
    <location>
        <position position="1"/>
    </location>
</feature>
<dbReference type="Gene3D" id="3.40.50.300">
    <property type="entry name" value="P-loop containing nucleotide triphosphate hydrolases"/>
    <property type="match status" value="1"/>
</dbReference>
<dbReference type="InterPro" id="IPR027417">
    <property type="entry name" value="P-loop_NTPase"/>
</dbReference>
<feature type="domain" description="ATP-dependent helicase C-terminal" evidence="1">
    <location>
        <begin position="168"/>
        <end position="295"/>
    </location>
</feature>
<dbReference type="GO" id="GO:0005524">
    <property type="term" value="F:ATP binding"/>
    <property type="evidence" value="ECO:0007669"/>
    <property type="project" value="InterPro"/>
</dbReference>
<dbReference type="GO" id="GO:0004386">
    <property type="term" value="F:helicase activity"/>
    <property type="evidence" value="ECO:0007669"/>
    <property type="project" value="InterPro"/>
</dbReference>
<dbReference type="SUPFAM" id="SSF52540">
    <property type="entry name" value="P-loop containing nucleoside triphosphate hydrolases"/>
    <property type="match status" value="1"/>
</dbReference>